<reference evidence="2" key="1">
    <citation type="journal article" date="2007" name="PLoS Biol.">
        <title>Rate of evolution in brain-expressed genes in humans and other primates.</title>
        <authorList>
            <person name="Wang H.-Y."/>
            <person name="Chien H.-C."/>
            <person name="Osada N."/>
            <person name="Hashimoto K."/>
            <person name="Sugano S."/>
            <person name="Gojobori T."/>
            <person name="Chou C.-K."/>
            <person name="Tsai S.-F."/>
            <person name="Wu C.-I."/>
            <person name="Shen C.-K.J."/>
        </authorList>
    </citation>
    <scope>NUCLEOTIDE SEQUENCE</scope>
</reference>
<sequence length="81" mass="9275">MGITKKSSCLDHKTLSGTKQQSFAESYCFIHCKVSKLKPNLLVAMGTVMLFFFFSFFSFSFFFFFFSLPVLTSAHTTFLNL</sequence>
<dbReference type="EMBL" id="AB172380">
    <property type="protein sequence ID" value="BAE89442.1"/>
    <property type="molecule type" value="mRNA"/>
</dbReference>
<keyword evidence="1" id="KW-0812">Transmembrane</keyword>
<protein>
    <submittedName>
        <fullName evidence="2">Macaca fascicularis brain cDNA, clone: QflA-17877</fullName>
    </submittedName>
</protein>
<name>I7GLE5_MACFA</name>
<keyword evidence="1" id="KW-0472">Membrane</keyword>
<organism evidence="2">
    <name type="scientific">Macaca fascicularis</name>
    <name type="common">Crab-eating macaque</name>
    <name type="synonym">Cynomolgus monkey</name>
    <dbReference type="NCBI Taxonomy" id="9541"/>
    <lineage>
        <taxon>Eukaryota</taxon>
        <taxon>Metazoa</taxon>
        <taxon>Chordata</taxon>
        <taxon>Craniata</taxon>
        <taxon>Vertebrata</taxon>
        <taxon>Euteleostomi</taxon>
        <taxon>Mammalia</taxon>
        <taxon>Eutheria</taxon>
        <taxon>Euarchontoglires</taxon>
        <taxon>Primates</taxon>
        <taxon>Haplorrhini</taxon>
        <taxon>Catarrhini</taxon>
        <taxon>Cercopithecidae</taxon>
        <taxon>Cercopithecinae</taxon>
        <taxon>Macaca</taxon>
    </lineage>
</organism>
<evidence type="ECO:0000313" key="2">
    <source>
        <dbReference type="EMBL" id="BAE89442.1"/>
    </source>
</evidence>
<feature type="transmembrane region" description="Helical" evidence="1">
    <location>
        <begin position="41"/>
        <end position="66"/>
    </location>
</feature>
<proteinExistence type="evidence at transcript level"/>
<dbReference type="AlphaFoldDB" id="I7GLE5"/>
<evidence type="ECO:0000256" key="1">
    <source>
        <dbReference type="SAM" id="Phobius"/>
    </source>
</evidence>
<accession>I7GLE5</accession>
<keyword evidence="1" id="KW-1133">Transmembrane helix</keyword>